<evidence type="ECO:0000256" key="7">
    <source>
        <dbReference type="ARBA" id="ARBA00022932"/>
    </source>
</evidence>
<comment type="similarity">
    <text evidence="2">Belongs to the beta sliding clamp family.</text>
</comment>
<evidence type="ECO:0000256" key="1">
    <source>
        <dbReference type="ARBA" id="ARBA00004496"/>
    </source>
</evidence>
<evidence type="ECO:0000313" key="13">
    <source>
        <dbReference type="EMBL" id="MBS2550487.1"/>
    </source>
</evidence>
<dbReference type="PANTHER" id="PTHR30478:SF0">
    <property type="entry name" value="BETA SLIDING CLAMP"/>
    <property type="match status" value="1"/>
</dbReference>
<evidence type="ECO:0000256" key="4">
    <source>
        <dbReference type="ARBA" id="ARBA00022679"/>
    </source>
</evidence>
<keyword evidence="3" id="KW-0963">Cytoplasm</keyword>
<dbReference type="GO" id="GO:0003887">
    <property type="term" value="F:DNA-directed DNA polymerase activity"/>
    <property type="evidence" value="ECO:0007669"/>
    <property type="project" value="UniProtKB-EC"/>
</dbReference>
<dbReference type="Pfam" id="PF02767">
    <property type="entry name" value="DNA_pol3_beta_2"/>
    <property type="match status" value="1"/>
</dbReference>
<evidence type="ECO:0000256" key="3">
    <source>
        <dbReference type="ARBA" id="ARBA00022490"/>
    </source>
</evidence>
<dbReference type="InterPro" id="IPR022635">
    <property type="entry name" value="DNA_polIII_beta_C"/>
</dbReference>
<dbReference type="InterPro" id="IPR001001">
    <property type="entry name" value="DNA_polIII_beta"/>
</dbReference>
<dbReference type="Gene3D" id="3.10.150.10">
    <property type="entry name" value="DNA Polymerase III, subunit A, domain 2"/>
    <property type="match status" value="3"/>
</dbReference>
<evidence type="ECO:0000256" key="6">
    <source>
        <dbReference type="ARBA" id="ARBA00022705"/>
    </source>
</evidence>
<feature type="domain" description="DNA polymerase III beta sliding clamp C-terminal" evidence="12">
    <location>
        <begin position="320"/>
        <end position="428"/>
    </location>
</feature>
<evidence type="ECO:0000256" key="8">
    <source>
        <dbReference type="ARBA" id="ARBA00023125"/>
    </source>
</evidence>
<evidence type="ECO:0000259" key="10">
    <source>
        <dbReference type="Pfam" id="PF00712"/>
    </source>
</evidence>
<dbReference type="CDD" id="cd00140">
    <property type="entry name" value="beta_clamp"/>
    <property type="match status" value="1"/>
</dbReference>
<keyword evidence="8" id="KW-0238">DNA-binding</keyword>
<dbReference type="Proteomes" id="UP000730482">
    <property type="component" value="Unassembled WGS sequence"/>
</dbReference>
<dbReference type="InterPro" id="IPR046938">
    <property type="entry name" value="DNA_clamp_sf"/>
</dbReference>
<comment type="subcellular location">
    <subcellularLocation>
        <location evidence="1">Cytoplasm</location>
    </subcellularLocation>
</comment>
<comment type="caution">
    <text evidence="13">The sequence shown here is derived from an EMBL/GenBank/DDBJ whole genome shotgun (WGS) entry which is preliminary data.</text>
</comment>
<feature type="domain" description="DNA polymerase III beta sliding clamp central" evidence="11">
    <location>
        <begin position="153"/>
        <end position="229"/>
    </location>
</feature>
<keyword evidence="7" id="KW-0239">DNA-directed DNA polymerase</keyword>
<keyword evidence="14" id="KW-1185">Reference proteome</keyword>
<feature type="domain" description="DNA polymerase III beta sliding clamp N-terminal" evidence="10">
    <location>
        <begin position="27"/>
        <end position="142"/>
    </location>
</feature>
<dbReference type="EC" id="2.7.7.7" evidence="13"/>
<dbReference type="RefSeq" id="WP_212013378.1">
    <property type="nucleotide sequence ID" value="NZ_JAAFYZ010000104.1"/>
</dbReference>
<dbReference type="Pfam" id="PF02768">
    <property type="entry name" value="DNA_pol3_beta_3"/>
    <property type="match status" value="1"/>
</dbReference>
<evidence type="ECO:0000259" key="11">
    <source>
        <dbReference type="Pfam" id="PF02767"/>
    </source>
</evidence>
<sequence length="480" mass="50885">MTTTLELTTPAADQAAGASTATPQFNTTVDRKALLVAGNGVAASLTTRPAAPVLAGIVLEATGGHLTLSAWNFDHATRDRIPAVTTTPGRLLVHGRLLHDLLKKLDAEHVTLVAEGSKLIVQAGPTRYTLQTLPVEDYPQLPAIPAAGGTVDAPALVAAIKRVFVSVGRDDTIPMLTGIQITGEGKTLMLAGTDRFRLATAEVPWIPDDLDAETWTALLPAKFLKTVATRWAKAVGDLRLTWQHEAGAEAAAEAKALQTLAELESRMWHGHPDVVKARDVADRRTEARVQAEHRAGLAGLAFGEQHTTGRCLKSEYVRYRSLFPTQNTGAVADTKALLAAVERVALVADRTSPIRLSFDGASVLLEAGAGDEAQASEPVRATWPGETPLVASFNPGFLIDGLKTLNTRYVRFGFTIAAKPAVLTGHHSPVCDDFDGYRYLMMPLRVPGQATDPTPPEPETGSKPSGPEQALSDVPAAAAA</sequence>
<organism evidence="13 14">
    <name type="scientific">Catenulispora pinistramenti</name>
    <dbReference type="NCBI Taxonomy" id="2705254"/>
    <lineage>
        <taxon>Bacteria</taxon>
        <taxon>Bacillati</taxon>
        <taxon>Actinomycetota</taxon>
        <taxon>Actinomycetes</taxon>
        <taxon>Catenulisporales</taxon>
        <taxon>Catenulisporaceae</taxon>
        <taxon>Catenulispora</taxon>
    </lineage>
</organism>
<dbReference type="Pfam" id="PF00712">
    <property type="entry name" value="DNA_pol3_beta"/>
    <property type="match status" value="1"/>
</dbReference>
<name>A0ABS5KWS9_9ACTN</name>
<dbReference type="InterPro" id="IPR022637">
    <property type="entry name" value="DNA_polIII_beta_cen"/>
</dbReference>
<dbReference type="SMART" id="SM00480">
    <property type="entry name" value="POL3Bc"/>
    <property type="match status" value="1"/>
</dbReference>
<feature type="region of interest" description="Disordered" evidence="9">
    <location>
        <begin position="446"/>
        <end position="480"/>
    </location>
</feature>
<proteinExistence type="inferred from homology"/>
<dbReference type="InterPro" id="IPR022634">
    <property type="entry name" value="DNA_polIII_beta_N"/>
</dbReference>
<dbReference type="EMBL" id="JAAFYZ010000104">
    <property type="protein sequence ID" value="MBS2550487.1"/>
    <property type="molecule type" value="Genomic_DNA"/>
</dbReference>
<keyword evidence="5 13" id="KW-0548">Nucleotidyltransferase</keyword>
<evidence type="ECO:0000256" key="2">
    <source>
        <dbReference type="ARBA" id="ARBA00010752"/>
    </source>
</evidence>
<reference evidence="13 14" key="1">
    <citation type="submission" date="2020-02" db="EMBL/GenBank/DDBJ databases">
        <title>Acidophilic actinobacteria isolated from forest soil.</title>
        <authorList>
            <person name="Golinska P."/>
        </authorList>
    </citation>
    <scope>NUCLEOTIDE SEQUENCE [LARGE SCALE GENOMIC DNA]</scope>
    <source>
        <strain evidence="13 14">NL8</strain>
    </source>
</reference>
<dbReference type="PANTHER" id="PTHR30478">
    <property type="entry name" value="DNA POLYMERASE III SUBUNIT BETA"/>
    <property type="match status" value="1"/>
</dbReference>
<evidence type="ECO:0000259" key="12">
    <source>
        <dbReference type="Pfam" id="PF02768"/>
    </source>
</evidence>
<dbReference type="SUPFAM" id="SSF55979">
    <property type="entry name" value="DNA clamp"/>
    <property type="match status" value="3"/>
</dbReference>
<accession>A0ABS5KWS9</accession>
<keyword evidence="4 13" id="KW-0808">Transferase</keyword>
<evidence type="ECO:0000313" key="14">
    <source>
        <dbReference type="Proteomes" id="UP000730482"/>
    </source>
</evidence>
<evidence type="ECO:0000256" key="5">
    <source>
        <dbReference type="ARBA" id="ARBA00022695"/>
    </source>
</evidence>
<gene>
    <name evidence="13" type="ORF">KGQ19_26810</name>
</gene>
<keyword evidence="6" id="KW-0235">DNA replication</keyword>
<protein>
    <submittedName>
        <fullName evidence="13">DNA polymerase III subunit beta</fullName>
        <ecNumber evidence="13">2.7.7.7</ecNumber>
    </submittedName>
</protein>
<evidence type="ECO:0000256" key="9">
    <source>
        <dbReference type="SAM" id="MobiDB-lite"/>
    </source>
</evidence>